<organism evidence="1">
    <name type="scientific">viral metagenome</name>
    <dbReference type="NCBI Taxonomy" id="1070528"/>
    <lineage>
        <taxon>unclassified sequences</taxon>
        <taxon>metagenomes</taxon>
        <taxon>organismal metagenomes</taxon>
    </lineage>
</organism>
<reference evidence="1" key="1">
    <citation type="journal article" date="2020" name="Nature">
        <title>Giant virus diversity and host interactions through global metagenomics.</title>
        <authorList>
            <person name="Schulz F."/>
            <person name="Roux S."/>
            <person name="Paez-Espino D."/>
            <person name="Jungbluth S."/>
            <person name="Walsh D.A."/>
            <person name="Denef V.J."/>
            <person name="McMahon K.D."/>
            <person name="Konstantinidis K.T."/>
            <person name="Eloe-Fadrosh E.A."/>
            <person name="Kyrpides N.C."/>
            <person name="Woyke T."/>
        </authorList>
    </citation>
    <scope>NUCLEOTIDE SEQUENCE</scope>
    <source>
        <strain evidence="1">GVMAG-S-ERX555965-48</strain>
    </source>
</reference>
<evidence type="ECO:0000313" key="1">
    <source>
        <dbReference type="EMBL" id="QHS84236.1"/>
    </source>
</evidence>
<accession>A0A6C0AXH5</accession>
<name>A0A6C0AXH5_9ZZZZ</name>
<dbReference type="AlphaFoldDB" id="A0A6C0AXH5"/>
<sequence length="180" mass="21585">MNFGKTRKIESFGINKLTIDNLYEILKKRVKNDYDIVCIYDEELVNNKDLLSEILDKIYIETNREMEMEKKINDEYIKIDNIVKLNKNYKDPNISTKYGNSIIINNSEKDKNIVLFSLPLERSINCGYLYNSDDFCEKAIYLRTLYRKNKGCLYNMLELLDKYSLNYENRNEIINKLKYY</sequence>
<proteinExistence type="predicted"/>
<protein>
    <submittedName>
        <fullName evidence="1">Uncharacterized protein</fullName>
    </submittedName>
</protein>
<dbReference type="EMBL" id="MN738775">
    <property type="protein sequence ID" value="QHS84236.1"/>
    <property type="molecule type" value="Genomic_DNA"/>
</dbReference>